<evidence type="ECO:0000256" key="6">
    <source>
        <dbReference type="SAM" id="MobiDB-lite"/>
    </source>
</evidence>
<evidence type="ECO:0000259" key="7">
    <source>
        <dbReference type="PROSITE" id="PS51032"/>
    </source>
</evidence>
<feature type="domain" description="AP2/ERF" evidence="7">
    <location>
        <begin position="21"/>
        <end position="86"/>
    </location>
</feature>
<sequence>MNYVNVKIRSSSQKKENPLDLYRVSGKLPPMVRKRKSGRFSTEIQNPISKKRIGLGTFDTAEEAYKVYQSKKLQLEEEVKKAKNGTVSEKSEIGSSSSSSENPPLMVVDSQTSDSSKGKAPSSGKLPTNVRLRKSGKFTTEIRDPFTKKRIWLGTFNTADAASKVYQSKKLEFQQEKLKRAKNANVEIVIPAKSELGSSSSSSSDPPLVVNSKTSDTSNKVEGKVGKENEEEMCMGHWVKVSGDKEVKVSEKLGVPVVDNYGFLQGEFSELDDLSVSI</sequence>
<feature type="region of interest" description="Disordered" evidence="6">
    <location>
        <begin position="192"/>
        <end position="229"/>
    </location>
</feature>
<evidence type="ECO:0000256" key="2">
    <source>
        <dbReference type="ARBA" id="ARBA00023015"/>
    </source>
</evidence>
<feature type="compositionally biased region" description="Basic and acidic residues" evidence="6">
    <location>
        <begin position="219"/>
        <end position="228"/>
    </location>
</feature>
<dbReference type="InterPro" id="IPR050913">
    <property type="entry name" value="AP2/ERF_ERF"/>
</dbReference>
<evidence type="ECO:0000256" key="4">
    <source>
        <dbReference type="ARBA" id="ARBA00023163"/>
    </source>
</evidence>
<keyword evidence="5" id="KW-0539">Nucleus</keyword>
<name>A0ABS8VRR3_DATST</name>
<dbReference type="Proteomes" id="UP000823775">
    <property type="component" value="Unassembled WGS sequence"/>
</dbReference>
<dbReference type="SUPFAM" id="SSF54171">
    <property type="entry name" value="DNA-binding domain"/>
    <property type="match status" value="2"/>
</dbReference>
<proteinExistence type="predicted"/>
<keyword evidence="2" id="KW-0805">Transcription regulation</keyword>
<keyword evidence="4" id="KW-0804">Transcription</keyword>
<comment type="caution">
    <text evidence="8">The sequence shown here is derived from an EMBL/GenBank/DDBJ whole genome shotgun (WGS) entry which is preliminary data.</text>
</comment>
<dbReference type="InterPro" id="IPR036955">
    <property type="entry name" value="AP2/ERF_dom_sf"/>
</dbReference>
<keyword evidence="9" id="KW-1185">Reference proteome</keyword>
<gene>
    <name evidence="8" type="ORF">HAX54_040127</name>
</gene>
<evidence type="ECO:0000313" key="9">
    <source>
        <dbReference type="Proteomes" id="UP000823775"/>
    </source>
</evidence>
<dbReference type="CDD" id="cd00018">
    <property type="entry name" value="AP2"/>
    <property type="match status" value="2"/>
</dbReference>
<dbReference type="PANTHER" id="PTHR31194">
    <property type="entry name" value="SHN SHINE , DNA BINDING / TRANSCRIPTION FACTOR"/>
    <property type="match status" value="1"/>
</dbReference>
<dbReference type="EMBL" id="JACEIK010005624">
    <property type="protein sequence ID" value="MCE0481918.1"/>
    <property type="molecule type" value="Genomic_DNA"/>
</dbReference>
<dbReference type="InterPro" id="IPR016177">
    <property type="entry name" value="DNA-bd_dom_sf"/>
</dbReference>
<dbReference type="PROSITE" id="PS51032">
    <property type="entry name" value="AP2_ERF"/>
    <property type="match status" value="2"/>
</dbReference>
<organism evidence="8 9">
    <name type="scientific">Datura stramonium</name>
    <name type="common">Jimsonweed</name>
    <name type="synonym">Common thornapple</name>
    <dbReference type="NCBI Taxonomy" id="4076"/>
    <lineage>
        <taxon>Eukaryota</taxon>
        <taxon>Viridiplantae</taxon>
        <taxon>Streptophyta</taxon>
        <taxon>Embryophyta</taxon>
        <taxon>Tracheophyta</taxon>
        <taxon>Spermatophyta</taxon>
        <taxon>Magnoliopsida</taxon>
        <taxon>eudicotyledons</taxon>
        <taxon>Gunneridae</taxon>
        <taxon>Pentapetalae</taxon>
        <taxon>asterids</taxon>
        <taxon>lamiids</taxon>
        <taxon>Solanales</taxon>
        <taxon>Solanaceae</taxon>
        <taxon>Solanoideae</taxon>
        <taxon>Datureae</taxon>
        <taxon>Datura</taxon>
    </lineage>
</organism>
<protein>
    <recommendedName>
        <fullName evidence="7">AP2/ERF domain-containing protein</fullName>
    </recommendedName>
</protein>
<dbReference type="SMART" id="SM00380">
    <property type="entry name" value="AP2"/>
    <property type="match status" value="2"/>
</dbReference>
<reference evidence="8 9" key="1">
    <citation type="journal article" date="2021" name="BMC Genomics">
        <title>Datura genome reveals duplications of psychoactive alkaloid biosynthetic genes and high mutation rate following tissue culture.</title>
        <authorList>
            <person name="Rajewski A."/>
            <person name="Carter-House D."/>
            <person name="Stajich J."/>
            <person name="Litt A."/>
        </authorList>
    </citation>
    <scope>NUCLEOTIDE SEQUENCE [LARGE SCALE GENOMIC DNA]</scope>
    <source>
        <strain evidence="8">AR-01</strain>
    </source>
</reference>
<keyword evidence="3" id="KW-0238">DNA-binding</keyword>
<evidence type="ECO:0000256" key="1">
    <source>
        <dbReference type="ARBA" id="ARBA00004123"/>
    </source>
</evidence>
<evidence type="ECO:0000256" key="5">
    <source>
        <dbReference type="ARBA" id="ARBA00023242"/>
    </source>
</evidence>
<dbReference type="PANTHER" id="PTHR31194:SF62">
    <property type="entry name" value="ETHYLENE-RESPONSIVE TRANSCRIPTION FACTOR ERF118"/>
    <property type="match status" value="1"/>
</dbReference>
<feature type="domain" description="AP2/ERF" evidence="7">
    <location>
        <begin position="126"/>
        <end position="187"/>
    </location>
</feature>
<dbReference type="Gene3D" id="3.30.730.10">
    <property type="entry name" value="AP2/ERF domain"/>
    <property type="match status" value="2"/>
</dbReference>
<evidence type="ECO:0000256" key="3">
    <source>
        <dbReference type="ARBA" id="ARBA00023125"/>
    </source>
</evidence>
<dbReference type="InterPro" id="IPR001471">
    <property type="entry name" value="AP2/ERF_dom"/>
</dbReference>
<evidence type="ECO:0000313" key="8">
    <source>
        <dbReference type="EMBL" id="MCE0481918.1"/>
    </source>
</evidence>
<comment type="subcellular location">
    <subcellularLocation>
        <location evidence="1">Nucleus</location>
    </subcellularLocation>
</comment>
<feature type="region of interest" description="Disordered" evidence="6">
    <location>
        <begin position="78"/>
        <end position="132"/>
    </location>
</feature>
<accession>A0ABS8VRR3</accession>